<evidence type="ECO:0000256" key="6">
    <source>
        <dbReference type="ARBA" id="ARBA00022759"/>
    </source>
</evidence>
<dbReference type="AlphaFoldDB" id="A0A9D1D727"/>
<dbReference type="InterPro" id="IPR020549">
    <property type="entry name" value="YbeY_CS"/>
</dbReference>
<keyword evidence="4 9" id="KW-0540">Nuclease</keyword>
<dbReference type="NCBIfam" id="TIGR00043">
    <property type="entry name" value="rRNA maturation RNase YbeY"/>
    <property type="match status" value="1"/>
</dbReference>
<keyword evidence="3 9" id="KW-0698">rRNA processing</keyword>
<dbReference type="GO" id="GO:0005737">
    <property type="term" value="C:cytoplasm"/>
    <property type="evidence" value="ECO:0007669"/>
    <property type="project" value="UniProtKB-SubCell"/>
</dbReference>
<keyword evidence="9" id="KW-0963">Cytoplasm</keyword>
<dbReference type="GO" id="GO:0004521">
    <property type="term" value="F:RNA endonuclease activity"/>
    <property type="evidence" value="ECO:0007669"/>
    <property type="project" value="UniProtKB-UniRule"/>
</dbReference>
<organism evidence="10 11">
    <name type="scientific">Candidatus Avoscillospira stercoripullorum</name>
    <dbReference type="NCBI Taxonomy" id="2840709"/>
    <lineage>
        <taxon>Bacteria</taxon>
        <taxon>Bacillati</taxon>
        <taxon>Bacillota</taxon>
        <taxon>Clostridia</taxon>
        <taxon>Eubacteriales</taxon>
        <taxon>Oscillospiraceae</taxon>
        <taxon>Oscillospiraceae incertae sedis</taxon>
        <taxon>Candidatus Avoscillospira</taxon>
    </lineage>
</organism>
<comment type="caution">
    <text evidence="10">The sequence shown here is derived from an EMBL/GenBank/DDBJ whole genome shotgun (WGS) entry which is preliminary data.</text>
</comment>
<gene>
    <name evidence="9 10" type="primary">ybeY</name>
    <name evidence="10" type="ORF">IAA70_02080</name>
</gene>
<feature type="binding site" evidence="9">
    <location>
        <position position="129"/>
    </location>
    <ligand>
        <name>Zn(2+)</name>
        <dbReference type="ChEBI" id="CHEBI:29105"/>
        <note>catalytic</note>
    </ligand>
</feature>
<sequence>MKYKINIRFDKKRLANVGMSMHLTRCITTALKVQQVNFPCEINVLVTDDAGIRAINNAQRNIDQATDVLSFPMFTLTPEQLPEDVTAMIDPDTGRVPLGDMAISLQRAMVQADEFGHGIKRELGYLAVHSVLHLLGYDHLDEGPMKRQMRRQEETIMAQLLLTR</sequence>
<dbReference type="PANTHER" id="PTHR46986:SF1">
    <property type="entry name" value="ENDORIBONUCLEASE YBEY, CHLOROPLASTIC"/>
    <property type="match status" value="1"/>
</dbReference>
<reference evidence="10" key="2">
    <citation type="journal article" date="2021" name="PeerJ">
        <title>Extensive microbial diversity within the chicken gut microbiome revealed by metagenomics and culture.</title>
        <authorList>
            <person name="Gilroy R."/>
            <person name="Ravi A."/>
            <person name="Getino M."/>
            <person name="Pursley I."/>
            <person name="Horton D.L."/>
            <person name="Alikhan N.F."/>
            <person name="Baker D."/>
            <person name="Gharbi K."/>
            <person name="Hall N."/>
            <person name="Watson M."/>
            <person name="Adriaenssens E.M."/>
            <person name="Foster-Nyarko E."/>
            <person name="Jarju S."/>
            <person name="Secka A."/>
            <person name="Antonio M."/>
            <person name="Oren A."/>
            <person name="Chaudhuri R.R."/>
            <person name="La Ragione R."/>
            <person name="Hildebrand F."/>
            <person name="Pallen M.J."/>
        </authorList>
    </citation>
    <scope>NUCLEOTIDE SEQUENCE</scope>
    <source>
        <strain evidence="10">ChiHjej9B8-7071</strain>
    </source>
</reference>
<dbReference type="Pfam" id="PF02130">
    <property type="entry name" value="YbeY"/>
    <property type="match status" value="1"/>
</dbReference>
<dbReference type="GO" id="GO:0008270">
    <property type="term" value="F:zinc ion binding"/>
    <property type="evidence" value="ECO:0007669"/>
    <property type="project" value="UniProtKB-UniRule"/>
</dbReference>
<evidence type="ECO:0000256" key="2">
    <source>
        <dbReference type="ARBA" id="ARBA00022517"/>
    </source>
</evidence>
<comment type="similarity">
    <text evidence="1 9">Belongs to the endoribonuclease YbeY family.</text>
</comment>
<dbReference type="GO" id="GO:0004222">
    <property type="term" value="F:metalloendopeptidase activity"/>
    <property type="evidence" value="ECO:0007669"/>
    <property type="project" value="InterPro"/>
</dbReference>
<evidence type="ECO:0000313" key="10">
    <source>
        <dbReference type="EMBL" id="HIR09173.1"/>
    </source>
</evidence>
<reference evidence="10" key="1">
    <citation type="submission" date="2020-10" db="EMBL/GenBank/DDBJ databases">
        <authorList>
            <person name="Gilroy R."/>
        </authorList>
    </citation>
    <scope>NUCLEOTIDE SEQUENCE</scope>
    <source>
        <strain evidence="10">ChiHjej9B8-7071</strain>
    </source>
</reference>
<keyword evidence="8 9" id="KW-0862">Zinc</keyword>
<evidence type="ECO:0000256" key="3">
    <source>
        <dbReference type="ARBA" id="ARBA00022552"/>
    </source>
</evidence>
<comment type="function">
    <text evidence="9">Single strand-specific metallo-endoribonuclease involved in late-stage 70S ribosome quality control and in maturation of the 3' terminus of the 16S rRNA.</text>
</comment>
<keyword evidence="5 9" id="KW-0479">Metal-binding</keyword>
<protein>
    <recommendedName>
        <fullName evidence="9">Endoribonuclease YbeY</fullName>
        <ecNumber evidence="9">3.1.-.-</ecNumber>
    </recommendedName>
</protein>
<dbReference type="PROSITE" id="PS01306">
    <property type="entry name" value="UPF0054"/>
    <property type="match status" value="1"/>
</dbReference>
<evidence type="ECO:0000256" key="5">
    <source>
        <dbReference type="ARBA" id="ARBA00022723"/>
    </source>
</evidence>
<comment type="subcellular location">
    <subcellularLocation>
        <location evidence="9">Cytoplasm</location>
    </subcellularLocation>
</comment>
<dbReference type="Proteomes" id="UP000824258">
    <property type="component" value="Unassembled WGS sequence"/>
</dbReference>
<evidence type="ECO:0000256" key="9">
    <source>
        <dbReference type="HAMAP-Rule" id="MF_00009"/>
    </source>
</evidence>
<keyword evidence="7 9" id="KW-0378">Hydrolase</keyword>
<dbReference type="EC" id="3.1.-.-" evidence="9"/>
<dbReference type="InterPro" id="IPR002036">
    <property type="entry name" value="YbeY"/>
</dbReference>
<keyword evidence="2 9" id="KW-0690">Ribosome biogenesis</keyword>
<evidence type="ECO:0000256" key="1">
    <source>
        <dbReference type="ARBA" id="ARBA00010875"/>
    </source>
</evidence>
<evidence type="ECO:0000313" key="11">
    <source>
        <dbReference type="Proteomes" id="UP000824258"/>
    </source>
</evidence>
<dbReference type="SUPFAM" id="SSF55486">
    <property type="entry name" value="Metalloproteases ('zincins'), catalytic domain"/>
    <property type="match status" value="1"/>
</dbReference>
<accession>A0A9D1D727</accession>
<feature type="binding site" evidence="9">
    <location>
        <position position="139"/>
    </location>
    <ligand>
        <name>Zn(2+)</name>
        <dbReference type="ChEBI" id="CHEBI:29105"/>
        <note>catalytic</note>
    </ligand>
</feature>
<dbReference type="Gene3D" id="3.40.390.30">
    <property type="entry name" value="Metalloproteases ('zincins'), catalytic domain"/>
    <property type="match status" value="1"/>
</dbReference>
<dbReference type="InterPro" id="IPR023091">
    <property type="entry name" value="MetalPrtase_cat_dom_sf_prd"/>
</dbReference>
<dbReference type="HAMAP" id="MF_00009">
    <property type="entry name" value="Endoribonucl_YbeY"/>
    <property type="match status" value="1"/>
</dbReference>
<evidence type="ECO:0000256" key="8">
    <source>
        <dbReference type="ARBA" id="ARBA00022833"/>
    </source>
</evidence>
<dbReference type="PANTHER" id="PTHR46986">
    <property type="entry name" value="ENDORIBONUCLEASE YBEY, CHLOROPLASTIC"/>
    <property type="match status" value="1"/>
</dbReference>
<evidence type="ECO:0000256" key="7">
    <source>
        <dbReference type="ARBA" id="ARBA00022801"/>
    </source>
</evidence>
<feature type="binding site" evidence="9">
    <location>
        <position position="133"/>
    </location>
    <ligand>
        <name>Zn(2+)</name>
        <dbReference type="ChEBI" id="CHEBI:29105"/>
        <note>catalytic</note>
    </ligand>
</feature>
<dbReference type="GO" id="GO:0006364">
    <property type="term" value="P:rRNA processing"/>
    <property type="evidence" value="ECO:0007669"/>
    <property type="project" value="UniProtKB-UniRule"/>
</dbReference>
<keyword evidence="6 9" id="KW-0255">Endonuclease</keyword>
<comment type="cofactor">
    <cofactor evidence="9">
        <name>Zn(2+)</name>
        <dbReference type="ChEBI" id="CHEBI:29105"/>
    </cofactor>
    <text evidence="9">Binds 1 zinc ion.</text>
</comment>
<evidence type="ECO:0000256" key="4">
    <source>
        <dbReference type="ARBA" id="ARBA00022722"/>
    </source>
</evidence>
<proteinExistence type="inferred from homology"/>
<dbReference type="EMBL" id="DVGD01000058">
    <property type="protein sequence ID" value="HIR09173.1"/>
    <property type="molecule type" value="Genomic_DNA"/>
</dbReference>
<name>A0A9D1D727_9FIRM</name>